<comment type="caution">
    <text evidence="3">The sequence shown here is derived from an EMBL/GenBank/DDBJ whole genome shotgun (WGS) entry which is preliminary data.</text>
</comment>
<feature type="domain" description="FIST C-domain" evidence="2">
    <location>
        <begin position="218"/>
        <end position="359"/>
    </location>
</feature>
<evidence type="ECO:0000259" key="1">
    <source>
        <dbReference type="SMART" id="SM00897"/>
    </source>
</evidence>
<dbReference type="PANTHER" id="PTHR40252">
    <property type="entry name" value="BLR0328 PROTEIN"/>
    <property type="match status" value="1"/>
</dbReference>
<accession>A0A5D0GF31</accession>
<protein>
    <recommendedName>
        <fullName evidence="5">Histidine kinase</fullName>
    </recommendedName>
</protein>
<dbReference type="SMART" id="SM01204">
    <property type="entry name" value="FIST_C"/>
    <property type="match status" value="1"/>
</dbReference>
<evidence type="ECO:0000259" key="2">
    <source>
        <dbReference type="SMART" id="SM01204"/>
    </source>
</evidence>
<gene>
    <name evidence="3" type="ORF">FVF61_04605</name>
</gene>
<sequence>MISKTIKANSTEAIIKEIDKVTSNKFEPTLAIVFLSIKQDWNAIRNVLDKKGIAIFGATTSGEFIDGEIEEGSIVIMLLDMNLEYFKLVFLETGERSTFENAKQMGFEGKNTFKNPAFIVVSGWLSQDGENIINGITEGFGTDATIFGGMAGDDLKLEGPIVFSNNTKSDQGLLALIIDQDKIEVNGIATCGWKPIGTTKTITKSEGNVVYTIDDKPALDMIVKYLGAELDFDSGKEIVTQIGAYYPLQMERENMPPVMRTAMFTNTEDRSLICAGNVPQGSKVKFSLPPDFDVIEKVIEECNELKNEKQQEADALIMFSCISRLLSFGILMSEELEQVQQVWGAPMIGLFTYGEYGKSKTGKHEFHNNTCCVVTLKEKI</sequence>
<evidence type="ECO:0000313" key="3">
    <source>
        <dbReference type="EMBL" id="TYA57513.1"/>
    </source>
</evidence>
<dbReference type="AlphaFoldDB" id="A0A5D0GF31"/>
<dbReference type="Proteomes" id="UP000324550">
    <property type="component" value="Unassembled WGS sequence"/>
</dbReference>
<dbReference type="PANTHER" id="PTHR40252:SF2">
    <property type="entry name" value="BLR0328 PROTEIN"/>
    <property type="match status" value="1"/>
</dbReference>
<dbReference type="SMART" id="SM00897">
    <property type="entry name" value="FIST"/>
    <property type="match status" value="1"/>
</dbReference>
<keyword evidence="4" id="KW-1185">Reference proteome</keyword>
<name>A0A5D0GF31_9FLAO</name>
<evidence type="ECO:0008006" key="5">
    <source>
        <dbReference type="Google" id="ProtNLM"/>
    </source>
</evidence>
<dbReference type="EMBL" id="VSFC01000022">
    <property type="protein sequence ID" value="TYA57513.1"/>
    <property type="molecule type" value="Genomic_DNA"/>
</dbReference>
<dbReference type="OrthoDB" id="9770435at2"/>
<evidence type="ECO:0000313" key="4">
    <source>
        <dbReference type="Proteomes" id="UP000324550"/>
    </source>
</evidence>
<dbReference type="Pfam" id="PF10442">
    <property type="entry name" value="FIST_C"/>
    <property type="match status" value="1"/>
</dbReference>
<dbReference type="InterPro" id="IPR013702">
    <property type="entry name" value="FIST_domain_N"/>
</dbReference>
<organism evidence="3 4">
    <name type="scientific">Formosa maritima</name>
    <dbReference type="NCBI Taxonomy" id="2592046"/>
    <lineage>
        <taxon>Bacteria</taxon>
        <taxon>Pseudomonadati</taxon>
        <taxon>Bacteroidota</taxon>
        <taxon>Flavobacteriia</taxon>
        <taxon>Flavobacteriales</taxon>
        <taxon>Flavobacteriaceae</taxon>
        <taxon>Formosa</taxon>
    </lineage>
</organism>
<proteinExistence type="predicted"/>
<feature type="domain" description="FIST" evidence="1">
    <location>
        <begin position="27"/>
        <end position="217"/>
    </location>
</feature>
<dbReference type="RefSeq" id="WP_148453850.1">
    <property type="nucleotide sequence ID" value="NZ_VSFC01000022.1"/>
</dbReference>
<dbReference type="Pfam" id="PF08495">
    <property type="entry name" value="FIST"/>
    <property type="match status" value="1"/>
</dbReference>
<dbReference type="InterPro" id="IPR019494">
    <property type="entry name" value="FIST_C"/>
</dbReference>
<reference evidence="3 4" key="1">
    <citation type="submission" date="2019-08" db="EMBL/GenBank/DDBJ databases">
        <title>Formosa sediminis sp. nov., isolated from marine sediment.</title>
        <authorList>
            <person name="Cao W.R."/>
        </authorList>
    </citation>
    <scope>NUCLEOTIDE SEQUENCE [LARGE SCALE GENOMIC DNA]</scope>
    <source>
        <strain evidence="3 4">1494</strain>
    </source>
</reference>